<protein>
    <recommendedName>
        <fullName evidence="5">Direct IAP-binding protein with low pI</fullName>
    </recommendedName>
</protein>
<dbReference type="GO" id="GO:0051402">
    <property type="term" value="P:neuron apoptotic process"/>
    <property type="evidence" value="ECO:0007669"/>
    <property type="project" value="TreeGrafter"/>
</dbReference>
<evidence type="ECO:0000313" key="8">
    <source>
        <dbReference type="Proteomes" id="UP000261660"/>
    </source>
</evidence>
<dbReference type="InterPro" id="IPR009062">
    <property type="entry name" value="Smac/DIABLO-like_sf"/>
</dbReference>
<evidence type="ECO:0000256" key="2">
    <source>
        <dbReference type="ARBA" id="ARBA00022703"/>
    </source>
</evidence>
<dbReference type="Ensembl" id="ENSLBET00000035612.1">
    <property type="protein sequence ID" value="ENSLBEP00000034132.1"/>
    <property type="gene ID" value="ENSLBEG00000025686.1"/>
</dbReference>
<reference evidence="7" key="2">
    <citation type="submission" date="2025-09" db="UniProtKB">
        <authorList>
            <consortium name="Ensembl"/>
        </authorList>
    </citation>
    <scope>IDENTIFICATION</scope>
</reference>
<proteinExistence type="inferred from homology"/>
<dbReference type="GeneTree" id="ENSGT00390000007237"/>
<organism evidence="7 8">
    <name type="scientific">Labrus bergylta</name>
    <name type="common">ballan wrasse</name>
    <dbReference type="NCBI Taxonomy" id="56723"/>
    <lineage>
        <taxon>Eukaryota</taxon>
        <taxon>Metazoa</taxon>
        <taxon>Chordata</taxon>
        <taxon>Craniata</taxon>
        <taxon>Vertebrata</taxon>
        <taxon>Euteleostomi</taxon>
        <taxon>Actinopterygii</taxon>
        <taxon>Neopterygii</taxon>
        <taxon>Teleostei</taxon>
        <taxon>Neoteleostei</taxon>
        <taxon>Acanthomorphata</taxon>
        <taxon>Eupercaria</taxon>
        <taxon>Labriformes</taxon>
        <taxon>Labridae</taxon>
        <taxon>Labrus</taxon>
    </lineage>
</organism>
<comment type="subcellular location">
    <subcellularLocation>
        <location evidence="1">Mitochondrion</location>
    </subcellularLocation>
</comment>
<evidence type="ECO:0000256" key="6">
    <source>
        <dbReference type="ARBA" id="ARBA00046319"/>
    </source>
</evidence>
<evidence type="ECO:0000256" key="1">
    <source>
        <dbReference type="ARBA" id="ARBA00004173"/>
    </source>
</evidence>
<dbReference type="FunFam" id="1.20.58.70:FF:000012">
    <property type="entry name" value="diablo homolog, mitochondrial isoform X1"/>
    <property type="match status" value="1"/>
</dbReference>
<dbReference type="GO" id="GO:0043065">
    <property type="term" value="P:positive regulation of apoptotic process"/>
    <property type="evidence" value="ECO:0007669"/>
    <property type="project" value="UniProtKB-ARBA"/>
</dbReference>
<evidence type="ECO:0000256" key="5">
    <source>
        <dbReference type="ARBA" id="ARBA00033049"/>
    </source>
</evidence>
<evidence type="ECO:0000256" key="4">
    <source>
        <dbReference type="ARBA" id="ARBA00023128"/>
    </source>
</evidence>
<dbReference type="PANTHER" id="PTHR32247:SF4">
    <property type="entry name" value="DIRECT IAP-BINDING PROTEIN WITH LOW PI"/>
    <property type="match status" value="1"/>
</dbReference>
<evidence type="ECO:0000313" key="7">
    <source>
        <dbReference type="Ensembl" id="ENSLBEP00000034132.1"/>
    </source>
</evidence>
<name>A0A3Q3GKI4_9LABR</name>
<evidence type="ECO:0000256" key="3">
    <source>
        <dbReference type="ARBA" id="ARBA00022946"/>
    </source>
</evidence>
<dbReference type="SUPFAM" id="SSF46984">
    <property type="entry name" value="Smac/diablo"/>
    <property type="match status" value="1"/>
</dbReference>
<accession>A0A3Q3GKI4</accession>
<reference evidence="7" key="1">
    <citation type="submission" date="2025-08" db="UniProtKB">
        <authorList>
            <consortium name="Ensembl"/>
        </authorList>
    </citation>
    <scope>IDENTIFICATION</scope>
</reference>
<keyword evidence="2" id="KW-0053">Apoptosis</keyword>
<dbReference type="GO" id="GO:0005739">
    <property type="term" value="C:mitochondrion"/>
    <property type="evidence" value="ECO:0007669"/>
    <property type="project" value="UniProtKB-SubCell"/>
</dbReference>
<dbReference type="AlphaFoldDB" id="A0A3Q3GKI4"/>
<dbReference type="Pfam" id="PF09057">
    <property type="entry name" value="Smac_DIABLO"/>
    <property type="match status" value="1"/>
</dbReference>
<dbReference type="InParanoid" id="A0A3Q3GKI4"/>
<comment type="similarity">
    <text evidence="6">Belongs to the Smac/DIABLO protein family.</text>
</comment>
<keyword evidence="8" id="KW-1185">Reference proteome</keyword>
<dbReference type="STRING" id="56723.ENSLBEP00000034132"/>
<keyword evidence="4" id="KW-0496">Mitochondrion</keyword>
<dbReference type="PANTHER" id="PTHR32247">
    <property type="entry name" value="DIABLO HOMOLOG, MITOCHONDRIAL"/>
    <property type="match status" value="1"/>
</dbReference>
<sequence>ELTVSNYFHHIDQNLCVSAATYLQNASCSSVFGVCQRCCWRTSAKPDRLFVLRTNKSVLRRGAACIRFISISESGQISSSKSGVQKLEDKTNAAHISVTTTSGVSGLNTISVTKQVENLSHESLIRRAASVATDGSSTFLLQTTIALTDALKDYSKAVHTRVAFQRRYLATLRKLTSAEEDSLLEVINMQRAEATDRLDDCKRFESAWINAVNLCKVAAEAAHSSGAELASITVRTNVQVAQSQVEEARTLSADADKKLAETKVEEIQRMAEYAASRWDSEEHEVHEAYLRED</sequence>
<dbReference type="InterPro" id="IPR015142">
    <property type="entry name" value="Smac_DIABLO"/>
</dbReference>
<keyword evidence="3" id="KW-0809">Transit peptide</keyword>
<dbReference type="Gene3D" id="1.20.58.70">
    <property type="match status" value="1"/>
</dbReference>
<dbReference type="Proteomes" id="UP000261660">
    <property type="component" value="Unplaced"/>
</dbReference>
<dbReference type="GO" id="GO:0008631">
    <property type="term" value="P:intrinsic apoptotic signaling pathway in response to oxidative stress"/>
    <property type="evidence" value="ECO:0007669"/>
    <property type="project" value="TreeGrafter"/>
</dbReference>